<name>A0A0D0AZG5_9AGAR</name>
<evidence type="ECO:0000313" key="1">
    <source>
        <dbReference type="EMBL" id="KIK56115.1"/>
    </source>
</evidence>
<feature type="non-terminal residue" evidence="1">
    <location>
        <position position="1"/>
    </location>
</feature>
<organism evidence="1 2">
    <name type="scientific">Collybiopsis luxurians FD-317 M1</name>
    <dbReference type="NCBI Taxonomy" id="944289"/>
    <lineage>
        <taxon>Eukaryota</taxon>
        <taxon>Fungi</taxon>
        <taxon>Dikarya</taxon>
        <taxon>Basidiomycota</taxon>
        <taxon>Agaricomycotina</taxon>
        <taxon>Agaricomycetes</taxon>
        <taxon>Agaricomycetidae</taxon>
        <taxon>Agaricales</taxon>
        <taxon>Marasmiineae</taxon>
        <taxon>Omphalotaceae</taxon>
        <taxon>Collybiopsis</taxon>
        <taxon>Collybiopsis luxurians</taxon>
    </lineage>
</organism>
<reference evidence="1 2" key="1">
    <citation type="submission" date="2014-04" db="EMBL/GenBank/DDBJ databases">
        <title>Evolutionary Origins and Diversification of the Mycorrhizal Mutualists.</title>
        <authorList>
            <consortium name="DOE Joint Genome Institute"/>
            <consortium name="Mycorrhizal Genomics Consortium"/>
            <person name="Kohler A."/>
            <person name="Kuo A."/>
            <person name="Nagy L.G."/>
            <person name="Floudas D."/>
            <person name="Copeland A."/>
            <person name="Barry K.W."/>
            <person name="Cichocki N."/>
            <person name="Veneault-Fourrey C."/>
            <person name="LaButti K."/>
            <person name="Lindquist E.A."/>
            <person name="Lipzen A."/>
            <person name="Lundell T."/>
            <person name="Morin E."/>
            <person name="Murat C."/>
            <person name="Riley R."/>
            <person name="Ohm R."/>
            <person name="Sun H."/>
            <person name="Tunlid A."/>
            <person name="Henrissat B."/>
            <person name="Grigoriev I.V."/>
            <person name="Hibbett D.S."/>
            <person name="Martin F."/>
        </authorList>
    </citation>
    <scope>NUCLEOTIDE SEQUENCE [LARGE SCALE GENOMIC DNA]</scope>
    <source>
        <strain evidence="1 2">FD-317 M1</strain>
    </source>
</reference>
<gene>
    <name evidence="1" type="ORF">GYMLUDRAFT_174767</name>
</gene>
<dbReference type="AlphaFoldDB" id="A0A0D0AZG5"/>
<sequence length="78" mass="8825">ISKLTSIHPIHNSMCPNMSMAYTGPYSHLRSCLLCGTLHVCPSMQKPQCQFYMLPIGLYLQMLYCNAETAEQMGYFGE</sequence>
<proteinExistence type="predicted"/>
<accession>A0A0D0AZG5</accession>
<evidence type="ECO:0000313" key="2">
    <source>
        <dbReference type="Proteomes" id="UP000053593"/>
    </source>
</evidence>
<keyword evidence="2" id="KW-1185">Reference proteome</keyword>
<dbReference type="HOGENOM" id="CLU_161753_2_0_1"/>
<protein>
    <submittedName>
        <fullName evidence="1">Uncharacterized protein</fullName>
    </submittedName>
</protein>
<dbReference type="OrthoDB" id="3261594at2759"/>
<dbReference type="Proteomes" id="UP000053593">
    <property type="component" value="Unassembled WGS sequence"/>
</dbReference>
<dbReference type="EMBL" id="KN834800">
    <property type="protein sequence ID" value="KIK56115.1"/>
    <property type="molecule type" value="Genomic_DNA"/>
</dbReference>